<dbReference type="EMBL" id="JACCAT010000001">
    <property type="protein sequence ID" value="NYH10131.1"/>
    <property type="molecule type" value="Genomic_DNA"/>
</dbReference>
<evidence type="ECO:0000313" key="2">
    <source>
        <dbReference type="EMBL" id="NYH10131.1"/>
    </source>
</evidence>
<sequence>MLNKLSSAARYAPTAFSQQTNRFDEHYEIVKSAASPALLDMSESNRSMLKSFTPSTPDWLVKTSAQERAEVRELVEQSLAAHTVLSREMEGVKSAHAFSSVLLKNKFNEVFSLEFDFEKRLDWSVYGDRHGATLIQAALQNFSHEDQFRSIECYEEVAKGRHESVPFDVSKFVTLCRELDLGAHYQQHIKSQLNWDDPAAQGRLGDAFIGYHKAALKAASLIAWHKGDIEERHHQAIMAVVNGDRSVHVDGRPVWYRGLSFMEMPLHSCLVLEIADADSDSVWDDLASTFGSTLQRDFIVYIPDDPDHPVKHYVSIEAFKARLIQQFTKGATSDAPTPYQQFFSRFTRYEDRARFLGSFTEEVPTPFLERQRGFHYLERRQKAAPDFLLQFTVLDPSGELWEQRFDLWTMLDQQFRQRILRDARHQAVPTADVDANARHATIMMLVQFGLMALNVFSLAVPPLGVVMLGVNALQMMYEVLEGLDELSIGDKEAGWQHINDVLGNLAVGAALLPLAGVASAEFTPIELASGQKRLWKPELSTYRSRVSLKDVEPNFREQYRVDNKWYVRLDGHAFEKRFDPLTDTWRIVHPTNPDAYQPILAENPDGWYHTLERPAPHPLKVAPIKGEGIDTAIIGRYAVDEALILGLKPSRGIYRSIDSQWCYIRNIDDAGVVSVYRIRDSFNLNAEILDVNIVDPQSNRATELRLREVATDQWQPLSLRGGARPDKSLADIPAFERKQLPNGLWKPEIEVVSRADLRLLPSDWGDMHNLSYSIEPTSIHRALEMPELGQLPIATDLMEGNTGKLSQGIASQLNMRKGGGSCLFTVQRMKYSGAVEGEFNALKVIDLEAGELPEGTNAISAYWSPQGGYVDIPVHPEWAQPDHVFTPGFSGCSLVVDQMDENLLRVRHVEGGKEAAQYNDLAPEEHGWGLSAAMEYPDYGLRLDQNGNPDSILTGFAFMRYDRTARVWKLHYQSIQGATSIGRYSTARPGWFSRPDTLARVFGQTKVLKVETRPVTTIQRPVALAGL</sequence>
<evidence type="ECO:0000259" key="1">
    <source>
        <dbReference type="Pfam" id="PF20178"/>
    </source>
</evidence>
<protein>
    <recommendedName>
        <fullName evidence="1">Dermonecrotic toxin N-terminal domain-containing protein</fullName>
    </recommendedName>
</protein>
<dbReference type="RefSeq" id="WP_179693851.1">
    <property type="nucleotide sequence ID" value="NZ_JACCAT010000001.1"/>
</dbReference>
<feature type="domain" description="Dermonecrotic toxin N-terminal" evidence="1">
    <location>
        <begin position="125"/>
        <end position="345"/>
    </location>
</feature>
<name>A0A7Z0AUC1_9PSED</name>
<dbReference type="Pfam" id="PF20178">
    <property type="entry name" value="ToxA_N"/>
    <property type="match status" value="1"/>
</dbReference>
<gene>
    <name evidence="2" type="ORF">GGI52_003174</name>
</gene>
<dbReference type="Proteomes" id="UP000553035">
    <property type="component" value="Unassembled WGS sequence"/>
</dbReference>
<dbReference type="AlphaFoldDB" id="A0A7Z0AUC1"/>
<proteinExistence type="predicted"/>
<reference evidence="2 3" key="1">
    <citation type="submission" date="2020-07" db="EMBL/GenBank/DDBJ databases">
        <title>Exploring microbial biodiversity for novel pathways involved in the catabolism of aromatic compounds derived from lignin.</title>
        <authorList>
            <person name="Elkins J."/>
        </authorList>
    </citation>
    <scope>NUCLEOTIDE SEQUENCE [LARGE SCALE GENOMIC DNA]</scope>
    <source>
        <strain evidence="2 3">VanB</strain>
    </source>
</reference>
<evidence type="ECO:0000313" key="3">
    <source>
        <dbReference type="Proteomes" id="UP000553035"/>
    </source>
</evidence>
<comment type="caution">
    <text evidence="2">The sequence shown here is derived from an EMBL/GenBank/DDBJ whole genome shotgun (WGS) entry which is preliminary data.</text>
</comment>
<dbReference type="InterPro" id="IPR046673">
    <property type="entry name" value="ToxA_N"/>
</dbReference>
<accession>A0A7Z0AUC1</accession>
<organism evidence="2 3">
    <name type="scientific">Pseudomonas moraviensis</name>
    <dbReference type="NCBI Taxonomy" id="321662"/>
    <lineage>
        <taxon>Bacteria</taxon>
        <taxon>Pseudomonadati</taxon>
        <taxon>Pseudomonadota</taxon>
        <taxon>Gammaproteobacteria</taxon>
        <taxon>Pseudomonadales</taxon>
        <taxon>Pseudomonadaceae</taxon>
        <taxon>Pseudomonas</taxon>
    </lineage>
</organism>